<evidence type="ECO:0000313" key="6">
    <source>
        <dbReference type="Proteomes" id="UP000070620"/>
    </source>
</evidence>
<dbReference type="Pfam" id="PF00625">
    <property type="entry name" value="Guanylate_kin"/>
    <property type="match status" value="1"/>
</dbReference>
<gene>
    <name evidence="5" type="ORF">AWW66_30770</name>
</gene>
<dbReference type="PANTHER" id="PTHR23117">
    <property type="entry name" value="GUANYLATE KINASE-RELATED"/>
    <property type="match status" value="1"/>
</dbReference>
<keyword evidence="2" id="KW-0808">Transferase</keyword>
<name>A0A136PIN2_9ACTN</name>
<dbReference type="EMBL" id="LRQV01000219">
    <property type="protein sequence ID" value="KXK58262.1"/>
    <property type="molecule type" value="Genomic_DNA"/>
</dbReference>
<dbReference type="OrthoDB" id="9808150at2"/>
<evidence type="ECO:0000256" key="2">
    <source>
        <dbReference type="ARBA" id="ARBA00022679"/>
    </source>
</evidence>
<dbReference type="PROSITE" id="PS50052">
    <property type="entry name" value="GUANYLATE_KINASE_2"/>
    <property type="match status" value="1"/>
</dbReference>
<evidence type="ECO:0000259" key="4">
    <source>
        <dbReference type="PROSITE" id="PS50052"/>
    </source>
</evidence>
<keyword evidence="3 5" id="KW-0418">Kinase</keyword>
<organism evidence="5 6">
    <name type="scientific">Micromonospora rosaria</name>
    <dbReference type="NCBI Taxonomy" id="47874"/>
    <lineage>
        <taxon>Bacteria</taxon>
        <taxon>Bacillati</taxon>
        <taxon>Actinomycetota</taxon>
        <taxon>Actinomycetes</taxon>
        <taxon>Micromonosporales</taxon>
        <taxon>Micromonosporaceae</taxon>
        <taxon>Micromonospora</taxon>
    </lineage>
</organism>
<dbReference type="AlphaFoldDB" id="A0A136PIN2"/>
<evidence type="ECO:0000256" key="1">
    <source>
        <dbReference type="ARBA" id="ARBA00005790"/>
    </source>
</evidence>
<dbReference type="Gene3D" id="3.30.63.10">
    <property type="entry name" value="Guanylate Kinase phosphate binding domain"/>
    <property type="match status" value="1"/>
</dbReference>
<feature type="domain" description="Guanylate kinase-like" evidence="4">
    <location>
        <begin position="11"/>
        <end position="135"/>
    </location>
</feature>
<evidence type="ECO:0000313" key="5">
    <source>
        <dbReference type="EMBL" id="KXK58262.1"/>
    </source>
</evidence>
<accession>A0A136PIN2</accession>
<dbReference type="SUPFAM" id="SSF52540">
    <property type="entry name" value="P-loop containing nucleoside triphosphate hydrolases"/>
    <property type="match status" value="1"/>
</dbReference>
<dbReference type="PANTHER" id="PTHR23117:SF13">
    <property type="entry name" value="GUANYLATE KINASE"/>
    <property type="match status" value="1"/>
</dbReference>
<dbReference type="InterPro" id="IPR008144">
    <property type="entry name" value="Guanylate_kin-like_dom"/>
</dbReference>
<evidence type="ECO:0000256" key="3">
    <source>
        <dbReference type="ARBA" id="ARBA00022777"/>
    </source>
</evidence>
<dbReference type="RefSeq" id="WP_067373938.1">
    <property type="nucleotide sequence ID" value="NZ_JBIUBN010000004.1"/>
</dbReference>
<dbReference type="SMART" id="SM00072">
    <property type="entry name" value="GuKc"/>
    <property type="match status" value="1"/>
</dbReference>
<sequence>MSTDGETRPVARLTVLAGPSGTGRESVVELVRARSPFVWTPVPATTRPRRDGELAGIDRVFLDPADFDQLAGSGELLEWSRIGPYRRGTPVGPVRARLRAGQPVLLPLDLPGAVRVRAAMPEEARLVLLRPPGYRPDPAVAAVLDHTVRYDRTEQVIDELVGLLGSSVSAPVRPLPSGQPRPPD</sequence>
<dbReference type="InterPro" id="IPR008145">
    <property type="entry name" value="GK/Ca_channel_bsu"/>
</dbReference>
<dbReference type="GO" id="GO:0005829">
    <property type="term" value="C:cytosol"/>
    <property type="evidence" value="ECO:0007669"/>
    <property type="project" value="TreeGrafter"/>
</dbReference>
<protein>
    <submittedName>
        <fullName evidence="5">Guanylate kinase</fullName>
    </submittedName>
</protein>
<keyword evidence="6" id="KW-1185">Reference proteome</keyword>
<dbReference type="GO" id="GO:0004385">
    <property type="term" value="F:GMP kinase activity"/>
    <property type="evidence" value="ECO:0007669"/>
    <property type="project" value="TreeGrafter"/>
</dbReference>
<dbReference type="InterPro" id="IPR027417">
    <property type="entry name" value="P-loop_NTPase"/>
</dbReference>
<comment type="caution">
    <text evidence="5">The sequence shown here is derived from an EMBL/GenBank/DDBJ whole genome shotgun (WGS) entry which is preliminary data.</text>
</comment>
<comment type="similarity">
    <text evidence="1">Belongs to the guanylate kinase family.</text>
</comment>
<proteinExistence type="inferred from homology"/>
<dbReference type="Proteomes" id="UP000070620">
    <property type="component" value="Unassembled WGS sequence"/>
</dbReference>
<reference evidence="5 6" key="1">
    <citation type="submission" date="2016-01" db="EMBL/GenBank/DDBJ databases">
        <title>Whole genome sequence and analysis of Micromonospora rosaria DSM 803, which can produce antibacterial substance rosamicin.</title>
        <authorList>
            <person name="Yang H."/>
            <person name="He X."/>
            <person name="Zhu D."/>
        </authorList>
    </citation>
    <scope>NUCLEOTIDE SEQUENCE [LARGE SCALE GENOMIC DNA]</scope>
    <source>
        <strain evidence="5 6">DSM 803</strain>
    </source>
</reference>
<dbReference type="Gene3D" id="3.40.50.300">
    <property type="entry name" value="P-loop containing nucleotide triphosphate hydrolases"/>
    <property type="match status" value="1"/>
</dbReference>